<evidence type="ECO:0000313" key="2">
    <source>
        <dbReference type="EMBL" id="MBY6275875.1"/>
    </source>
</evidence>
<reference evidence="3" key="1">
    <citation type="submission" date="2016-04" db="EMBL/GenBank/DDBJ databases">
        <authorList>
            <person name="Evans L.H."/>
            <person name="Alamgir A."/>
            <person name="Owens N."/>
            <person name="Weber N.D."/>
            <person name="Virtaneva K."/>
            <person name="Barbian K."/>
            <person name="Babar A."/>
            <person name="Rosenke K."/>
        </authorList>
    </citation>
    <scope>NUCLEOTIDE SEQUENCE [LARGE SCALE GENOMIC DNA]</scope>
    <source>
        <strain evidence="3">G2</strain>
    </source>
</reference>
<sequence length="161" mass="18058">MLTSPADFARYFESVRGRTLAFIQAIPEDRMDFAPQPGKFTFGDLIRHIAATERMFVEGAIEGRWAYPGHGRELGSTKDEALGYLMGAHEEAMARLRAADPGVLQEKRTTPLGATVSAWRLLMMMTEHEIHHRSQIGQYLVALGLEPPQLFGLKLEDFLGR</sequence>
<dbReference type="Gene3D" id="1.20.120.450">
    <property type="entry name" value="dinb family like domain"/>
    <property type="match status" value="1"/>
</dbReference>
<dbReference type="OMA" id="ERIEWRY"/>
<gene>
    <name evidence="3" type="ORF">A6D92_02510</name>
    <name evidence="2" type="ORF">CWE10_06570</name>
</gene>
<dbReference type="EMBL" id="PIUK01000045">
    <property type="protein sequence ID" value="MBY6275875.1"/>
    <property type="molecule type" value="Genomic_DNA"/>
</dbReference>
<dbReference type="RefSeq" id="WP_011197143.1">
    <property type="nucleotide sequence ID" value="NZ_JACSIR010000020.1"/>
</dbReference>
<evidence type="ECO:0000259" key="1">
    <source>
        <dbReference type="Pfam" id="PF12867"/>
    </source>
</evidence>
<dbReference type="InterPro" id="IPR024775">
    <property type="entry name" value="DinB-like"/>
</dbReference>
<dbReference type="Proteomes" id="UP000732377">
    <property type="component" value="Unassembled WGS sequence"/>
</dbReference>
<protein>
    <submittedName>
        <fullName evidence="2">DinB family protein</fullName>
    </submittedName>
</protein>
<dbReference type="Proteomes" id="UP000194267">
    <property type="component" value="Unassembled WGS sequence"/>
</dbReference>
<proteinExistence type="predicted"/>
<evidence type="ECO:0000313" key="4">
    <source>
        <dbReference type="Proteomes" id="UP000194267"/>
    </source>
</evidence>
<accession>A0A1Y2T857</accession>
<reference evidence="4" key="2">
    <citation type="submission" date="2016-04" db="EMBL/GenBank/DDBJ databases">
        <authorList>
            <person name="Antunes L.P."/>
            <person name="Martins L.F."/>
            <person name="Pereira R.V."/>
            <person name="Thomas A.M."/>
            <person name="Barbosa D."/>
            <person name="Nascimento L."/>
            <person name="Silva G.M."/>
            <person name="Condomitti G.W."/>
            <person name="Digiampietri L.A."/>
            <person name="Lombardi K.C."/>
            <person name="Ramos P.L."/>
            <person name="Quaggio R.B."/>
            <person name="Oliveira J.C."/>
            <person name="Pascon R.C."/>
            <person name="Cruz J.B."/>
            <person name="Silva A.M."/>
            <person name="Setubal J.C."/>
        </authorList>
    </citation>
    <scope>NUCLEOTIDE SEQUENCE [LARGE SCALE GENOMIC DNA]</scope>
</reference>
<organism evidence="3 4">
    <name type="scientific">Symbiobacterium thermophilum</name>
    <dbReference type="NCBI Taxonomy" id="2734"/>
    <lineage>
        <taxon>Bacteria</taxon>
        <taxon>Bacillati</taxon>
        <taxon>Bacillota</taxon>
        <taxon>Clostridia</taxon>
        <taxon>Eubacteriales</taxon>
        <taxon>Symbiobacteriaceae</taxon>
        <taxon>Symbiobacterium</taxon>
    </lineage>
</organism>
<name>A0A1Y2T857_SYMTR</name>
<dbReference type="AlphaFoldDB" id="A0A1Y2T857"/>
<evidence type="ECO:0000313" key="3">
    <source>
        <dbReference type="EMBL" id="OTA41966.1"/>
    </source>
</evidence>
<dbReference type="EMBL" id="LWLV01000133">
    <property type="protein sequence ID" value="OTA41966.1"/>
    <property type="molecule type" value="Genomic_DNA"/>
</dbReference>
<feature type="domain" description="DinB-like" evidence="1">
    <location>
        <begin position="12"/>
        <end position="136"/>
    </location>
</feature>
<dbReference type="InterPro" id="IPR034660">
    <property type="entry name" value="DinB/YfiT-like"/>
</dbReference>
<dbReference type="SUPFAM" id="SSF109854">
    <property type="entry name" value="DinB/YfiT-like putative metalloenzymes"/>
    <property type="match status" value="1"/>
</dbReference>
<comment type="caution">
    <text evidence="3">The sequence shown here is derived from an EMBL/GenBank/DDBJ whole genome shotgun (WGS) entry which is preliminary data.</text>
</comment>
<reference evidence="2" key="3">
    <citation type="submission" date="2017-11" db="EMBL/GenBank/DDBJ databases">
        <title>Three new genomes from thermophilic consortium.</title>
        <authorList>
            <person name="Quaggio R."/>
            <person name="Amgarten D."/>
            <person name="Setubal J.C."/>
        </authorList>
    </citation>
    <scope>NUCLEOTIDE SEQUENCE</scope>
    <source>
        <strain evidence="2">ZCTH01-B2</strain>
    </source>
</reference>
<dbReference type="Pfam" id="PF12867">
    <property type="entry name" value="DinB_2"/>
    <property type="match status" value="1"/>
</dbReference>